<name>A0A6J4RIF8_9ACTN</name>
<dbReference type="InterPro" id="IPR028923">
    <property type="entry name" value="SAICAR_synt/ADE2_N"/>
</dbReference>
<evidence type="ECO:0000256" key="11">
    <source>
        <dbReference type="HAMAP-Rule" id="MF_00137"/>
    </source>
</evidence>
<dbReference type="AlphaFoldDB" id="A0A6J4RIF8"/>
<comment type="pathway">
    <text evidence="1 11">Purine metabolism; IMP biosynthesis via de novo pathway; 5-amino-1-(5-phospho-D-ribosyl)imidazole-4-carboxamide from 5-amino-1-(5-phospho-D-ribosyl)imidazole-4-carboxylate: step 1/2.</text>
</comment>
<reference evidence="13" key="1">
    <citation type="submission" date="2020-02" db="EMBL/GenBank/DDBJ databases">
        <authorList>
            <person name="Meier V. D."/>
        </authorList>
    </citation>
    <scope>NUCLEOTIDE SEQUENCE</scope>
    <source>
        <strain evidence="13">AVDCRST_MAG05</strain>
    </source>
</reference>
<organism evidence="13">
    <name type="scientific">uncultured Rubrobacteraceae bacterium</name>
    <dbReference type="NCBI Taxonomy" id="349277"/>
    <lineage>
        <taxon>Bacteria</taxon>
        <taxon>Bacillati</taxon>
        <taxon>Actinomycetota</taxon>
        <taxon>Rubrobacteria</taxon>
        <taxon>Rubrobacterales</taxon>
        <taxon>Rubrobacteraceae</taxon>
        <taxon>environmental samples</taxon>
    </lineage>
</organism>
<dbReference type="InterPro" id="IPR033934">
    <property type="entry name" value="SAICAR_synt_PurC"/>
</dbReference>
<dbReference type="Gene3D" id="3.30.470.20">
    <property type="entry name" value="ATP-grasp fold, B domain"/>
    <property type="match status" value="1"/>
</dbReference>
<evidence type="ECO:0000256" key="8">
    <source>
        <dbReference type="ARBA" id="ARBA00022840"/>
    </source>
</evidence>
<protein>
    <recommendedName>
        <fullName evidence="4 11">Phosphoribosylaminoimidazole-succinocarboxamide synthase</fullName>
        <ecNumber evidence="3 11">6.3.2.6</ecNumber>
    </recommendedName>
    <alternativeName>
        <fullName evidence="9 11">SAICAR synthetase</fullName>
    </alternativeName>
</protein>
<evidence type="ECO:0000256" key="1">
    <source>
        <dbReference type="ARBA" id="ARBA00004672"/>
    </source>
</evidence>
<dbReference type="EMBL" id="CADCVM010000094">
    <property type="protein sequence ID" value="CAA9474337.1"/>
    <property type="molecule type" value="Genomic_DNA"/>
</dbReference>
<dbReference type="PANTHER" id="PTHR43599:SF3">
    <property type="entry name" value="SI:DKEY-6E2.2"/>
    <property type="match status" value="1"/>
</dbReference>
<dbReference type="UniPathway" id="UPA00074">
    <property type="reaction ID" value="UER00131"/>
</dbReference>
<accession>A0A6J4RIF8</accession>
<dbReference type="GO" id="GO:0004639">
    <property type="term" value="F:phosphoribosylaminoimidazolesuccinocarboxamide synthase activity"/>
    <property type="evidence" value="ECO:0007669"/>
    <property type="project" value="UniProtKB-UniRule"/>
</dbReference>
<dbReference type="PROSITE" id="PS01057">
    <property type="entry name" value="SAICAR_SYNTHETASE_1"/>
    <property type="match status" value="1"/>
</dbReference>
<evidence type="ECO:0000256" key="2">
    <source>
        <dbReference type="ARBA" id="ARBA00010190"/>
    </source>
</evidence>
<sequence>MPELLLYEGKAKRVFATDDERVLLHRYKDDATAFNAQKRGSWKDKGKTNATMSAAMFAFLEANGVPSHFLEQVDETTIKTKRLDMLPVEVVVRNVAAGSLSRLLGFEEGRQLRAPIIELCYKNDSLGDPLLNWHHFRELGVGDEDLEFCEELGLRVNAVLAPFFDERGVTLVDFKIEVGRDRDGKLMLADEISPDTCRFWDKETGERLDKDRFRRDLGGMEEAYAEMLRRVTTEVRGSRFEGSSTGPEDDA</sequence>
<feature type="domain" description="SAICAR synthetase/ADE2 N-terminal" evidence="12">
    <location>
        <begin position="5"/>
        <end position="230"/>
    </location>
</feature>
<dbReference type="NCBIfam" id="TIGR00081">
    <property type="entry name" value="purC"/>
    <property type="match status" value="1"/>
</dbReference>
<evidence type="ECO:0000259" key="12">
    <source>
        <dbReference type="Pfam" id="PF01259"/>
    </source>
</evidence>
<dbReference type="PANTHER" id="PTHR43599">
    <property type="entry name" value="MULTIFUNCTIONAL PROTEIN ADE2"/>
    <property type="match status" value="1"/>
</dbReference>
<evidence type="ECO:0000313" key="13">
    <source>
        <dbReference type="EMBL" id="CAA9474337.1"/>
    </source>
</evidence>
<evidence type="ECO:0000256" key="7">
    <source>
        <dbReference type="ARBA" id="ARBA00022755"/>
    </source>
</evidence>
<dbReference type="Gene3D" id="3.30.200.20">
    <property type="entry name" value="Phosphorylase Kinase, domain 1"/>
    <property type="match status" value="1"/>
</dbReference>
<evidence type="ECO:0000256" key="9">
    <source>
        <dbReference type="ARBA" id="ARBA00030409"/>
    </source>
</evidence>
<dbReference type="InterPro" id="IPR001636">
    <property type="entry name" value="SAICAR_synth"/>
</dbReference>
<evidence type="ECO:0000256" key="3">
    <source>
        <dbReference type="ARBA" id="ARBA00012217"/>
    </source>
</evidence>
<evidence type="ECO:0000256" key="4">
    <source>
        <dbReference type="ARBA" id="ARBA00016460"/>
    </source>
</evidence>
<dbReference type="CDD" id="cd01415">
    <property type="entry name" value="SAICAR_synt_PurC"/>
    <property type="match status" value="1"/>
</dbReference>
<keyword evidence="5 11" id="KW-0436">Ligase</keyword>
<gene>
    <name evidence="11" type="primary">purC</name>
    <name evidence="13" type="ORF">AVDCRST_MAG05-804</name>
</gene>
<dbReference type="SUPFAM" id="SSF56104">
    <property type="entry name" value="SAICAR synthase-like"/>
    <property type="match status" value="1"/>
</dbReference>
<dbReference type="GO" id="GO:0009236">
    <property type="term" value="P:cobalamin biosynthetic process"/>
    <property type="evidence" value="ECO:0007669"/>
    <property type="project" value="InterPro"/>
</dbReference>
<evidence type="ECO:0000256" key="10">
    <source>
        <dbReference type="ARBA" id="ARBA00048475"/>
    </source>
</evidence>
<keyword evidence="6 11" id="KW-0547">Nucleotide-binding</keyword>
<evidence type="ECO:0000256" key="5">
    <source>
        <dbReference type="ARBA" id="ARBA00022598"/>
    </source>
</evidence>
<dbReference type="EC" id="6.3.2.6" evidence="3 11"/>
<dbReference type="GO" id="GO:0005524">
    <property type="term" value="F:ATP binding"/>
    <property type="evidence" value="ECO:0007669"/>
    <property type="project" value="UniProtKB-KW"/>
</dbReference>
<dbReference type="GO" id="GO:0006189">
    <property type="term" value="P:'de novo' IMP biosynthetic process"/>
    <property type="evidence" value="ECO:0007669"/>
    <property type="project" value="UniProtKB-UniRule"/>
</dbReference>
<keyword evidence="7 11" id="KW-0658">Purine biosynthesis</keyword>
<comment type="similarity">
    <text evidence="2 11">Belongs to the SAICAR synthetase family.</text>
</comment>
<proteinExistence type="inferred from homology"/>
<dbReference type="InterPro" id="IPR050089">
    <property type="entry name" value="SAICAR_synthetase"/>
</dbReference>
<dbReference type="FunFam" id="3.30.470.20:FF:000006">
    <property type="entry name" value="Phosphoribosylaminoimidazole-succinocarboxamide synthase"/>
    <property type="match status" value="1"/>
</dbReference>
<dbReference type="Pfam" id="PF01259">
    <property type="entry name" value="SAICAR_synt"/>
    <property type="match status" value="1"/>
</dbReference>
<comment type="catalytic activity">
    <reaction evidence="10 11">
        <text>5-amino-1-(5-phospho-D-ribosyl)imidazole-4-carboxylate + L-aspartate + ATP = (2S)-2-[5-amino-1-(5-phospho-beta-D-ribosyl)imidazole-4-carboxamido]succinate + ADP + phosphate + 2 H(+)</text>
        <dbReference type="Rhea" id="RHEA:22628"/>
        <dbReference type="ChEBI" id="CHEBI:15378"/>
        <dbReference type="ChEBI" id="CHEBI:29991"/>
        <dbReference type="ChEBI" id="CHEBI:30616"/>
        <dbReference type="ChEBI" id="CHEBI:43474"/>
        <dbReference type="ChEBI" id="CHEBI:58443"/>
        <dbReference type="ChEBI" id="CHEBI:77657"/>
        <dbReference type="ChEBI" id="CHEBI:456216"/>
        <dbReference type="EC" id="6.3.2.6"/>
    </reaction>
</comment>
<keyword evidence="8 11" id="KW-0067">ATP-binding</keyword>
<evidence type="ECO:0000256" key="6">
    <source>
        <dbReference type="ARBA" id="ARBA00022741"/>
    </source>
</evidence>
<dbReference type="HAMAP" id="MF_00137">
    <property type="entry name" value="SAICAR_synth"/>
    <property type="match status" value="1"/>
</dbReference>
<dbReference type="InterPro" id="IPR018236">
    <property type="entry name" value="SAICAR_synthetase_CS"/>
</dbReference>